<dbReference type="InterPro" id="IPR013976">
    <property type="entry name" value="HDOD"/>
</dbReference>
<comment type="caution">
    <text evidence="2">The sequence shown here is derived from an EMBL/GenBank/DDBJ whole genome shotgun (WGS) entry which is preliminary data.</text>
</comment>
<keyword evidence="3" id="KW-1185">Reference proteome</keyword>
<reference evidence="2 3" key="1">
    <citation type="submission" date="2019-06" db="EMBL/GenBank/DDBJ databases">
        <title>A novel bacterium of genus Marinomonas, isolated from coastal sand.</title>
        <authorList>
            <person name="Huang H."/>
            <person name="Mo K."/>
            <person name="Hu Y."/>
        </authorList>
    </citation>
    <scope>NUCLEOTIDE SEQUENCE [LARGE SCALE GENOMIC DNA]</scope>
    <source>
        <strain evidence="2 3">HB171799</strain>
    </source>
</reference>
<dbReference type="Proteomes" id="UP000315901">
    <property type="component" value="Unassembled WGS sequence"/>
</dbReference>
<proteinExistence type="predicted"/>
<evidence type="ECO:0000313" key="2">
    <source>
        <dbReference type="EMBL" id="TPE51536.1"/>
    </source>
</evidence>
<accession>A0A501WZI5</accession>
<gene>
    <name evidence="2" type="ORF">FJM67_09065</name>
</gene>
<dbReference type="SUPFAM" id="SSF109604">
    <property type="entry name" value="HD-domain/PDEase-like"/>
    <property type="match status" value="1"/>
</dbReference>
<protein>
    <submittedName>
        <fullName evidence="2">HDOD domain-containing protein</fullName>
    </submittedName>
</protein>
<dbReference type="PROSITE" id="PS51833">
    <property type="entry name" value="HDOD"/>
    <property type="match status" value="1"/>
</dbReference>
<sequence>MSNQSIIDLFYERIKNDELLPDGAVARRTIINCKLEPVAYEVMLKGNETNADVMDEIVQFTAQIELTETLPSYLTTHSVNMLKASLRVQAPGNTVMVVNDTLLQNPLIRQTLEEGTIANHRFLLDFEDHRRPSRAACDLFSEFRVHFSSMEASTAAIYHLKACQVDVDRILVDGINSRDLIDFFAGLGIKRFQGPIFSDRSVYVRKDFSLSGSNLNALLQLDLGVNFDFKKVAEVVKRDINMMYRFLKVANAAGRSKVMISSVEHALVYLGQIEVKKIISLFIVTEAGRGKPHALLKTAFTYAAFCEGVAEALDEGNVFHGYIVGLFSVLDLILEVNQKNLIANLGLPEDVELAILYKQGPLGLALQALENAEISGDLDFKALRSCSNLEQPLLNQLYLKALKQADEIFTQLIGS</sequence>
<dbReference type="RefSeq" id="WP_140588604.1">
    <property type="nucleotide sequence ID" value="NZ_VFRR01000015.1"/>
</dbReference>
<dbReference type="PANTHER" id="PTHR33525">
    <property type="match status" value="1"/>
</dbReference>
<dbReference type="Gene3D" id="1.10.3210.10">
    <property type="entry name" value="Hypothetical protein af1432"/>
    <property type="match status" value="1"/>
</dbReference>
<evidence type="ECO:0000259" key="1">
    <source>
        <dbReference type="PROSITE" id="PS51833"/>
    </source>
</evidence>
<dbReference type="PANTHER" id="PTHR33525:SF4">
    <property type="entry name" value="CYCLIC DI-GMP PHOSPHODIESTERASE CDGJ"/>
    <property type="match status" value="1"/>
</dbReference>
<feature type="domain" description="HDOD" evidence="1">
    <location>
        <begin position="208"/>
        <end position="394"/>
    </location>
</feature>
<dbReference type="InterPro" id="IPR052340">
    <property type="entry name" value="RNase_Y/CdgJ"/>
</dbReference>
<dbReference type="OrthoDB" id="9804751at2"/>
<dbReference type="Pfam" id="PF08668">
    <property type="entry name" value="HDOD"/>
    <property type="match status" value="1"/>
</dbReference>
<dbReference type="AlphaFoldDB" id="A0A501WZI5"/>
<name>A0A501WZI5_9GAMM</name>
<evidence type="ECO:0000313" key="3">
    <source>
        <dbReference type="Proteomes" id="UP000315901"/>
    </source>
</evidence>
<dbReference type="EMBL" id="VFRR01000015">
    <property type="protein sequence ID" value="TPE51536.1"/>
    <property type="molecule type" value="Genomic_DNA"/>
</dbReference>
<organism evidence="2 3">
    <name type="scientific">Maribrevibacterium harenarium</name>
    <dbReference type="NCBI Taxonomy" id="2589817"/>
    <lineage>
        <taxon>Bacteria</taxon>
        <taxon>Pseudomonadati</taxon>
        <taxon>Pseudomonadota</taxon>
        <taxon>Gammaproteobacteria</taxon>
        <taxon>Oceanospirillales</taxon>
        <taxon>Oceanospirillaceae</taxon>
        <taxon>Maribrevibacterium</taxon>
    </lineage>
</organism>